<dbReference type="AlphaFoldDB" id="X1GHP4"/>
<comment type="caution">
    <text evidence="1">The sequence shown here is derived from an EMBL/GenBank/DDBJ whole genome shotgun (WGS) entry which is preliminary data.</text>
</comment>
<accession>X1GHP4</accession>
<gene>
    <name evidence="1" type="ORF">S03H2_21874</name>
</gene>
<sequence>GKPTRYQKILEKTLTGWTGFNRFLDLIYPNDNKLVEEAFKKYIYDKSVPSYPDKPYKVEFPHRTFRFSLNMQTKATIRKTLSGMEGFFNRFEHSKEGLLEKEIPPGSFGIFL</sequence>
<protein>
    <submittedName>
        <fullName evidence="1">Uncharacterized protein</fullName>
    </submittedName>
</protein>
<organism evidence="1">
    <name type="scientific">marine sediment metagenome</name>
    <dbReference type="NCBI Taxonomy" id="412755"/>
    <lineage>
        <taxon>unclassified sequences</taxon>
        <taxon>metagenomes</taxon>
        <taxon>ecological metagenomes</taxon>
    </lineage>
</organism>
<name>X1GHP4_9ZZZZ</name>
<reference evidence="1" key="1">
    <citation type="journal article" date="2014" name="Front. Microbiol.">
        <title>High frequency of phylogenetically diverse reductive dehalogenase-homologous genes in deep subseafloor sedimentary metagenomes.</title>
        <authorList>
            <person name="Kawai M."/>
            <person name="Futagami T."/>
            <person name="Toyoda A."/>
            <person name="Takaki Y."/>
            <person name="Nishi S."/>
            <person name="Hori S."/>
            <person name="Arai W."/>
            <person name="Tsubouchi T."/>
            <person name="Morono Y."/>
            <person name="Uchiyama I."/>
            <person name="Ito T."/>
            <person name="Fujiyama A."/>
            <person name="Inagaki F."/>
            <person name="Takami H."/>
        </authorList>
    </citation>
    <scope>NUCLEOTIDE SEQUENCE</scope>
    <source>
        <strain evidence="1">Expedition CK06-06</strain>
    </source>
</reference>
<feature type="non-terminal residue" evidence="1">
    <location>
        <position position="1"/>
    </location>
</feature>
<evidence type="ECO:0000313" key="1">
    <source>
        <dbReference type="EMBL" id="GAH32523.1"/>
    </source>
</evidence>
<dbReference type="EMBL" id="BARU01011700">
    <property type="protein sequence ID" value="GAH32523.1"/>
    <property type="molecule type" value="Genomic_DNA"/>
</dbReference>
<proteinExistence type="predicted"/>